<dbReference type="InParanoid" id="A0A1D6MVF6"/>
<protein>
    <submittedName>
        <fullName evidence="2">Uncharacterized protein</fullName>
    </submittedName>
</protein>
<sequence>MGRGKFKGKPTGRHSVSTPEEIGNDAPARPMVPFIAAGTSGRPRTFMKVCNIHSFSFIHMMSATFIPRDPLPSYDSKLISSSLALDNIKYSQQLSPIHIHTAPRKFTILV</sequence>
<evidence type="ECO:0000313" key="2">
    <source>
        <dbReference type="EMBL" id="ONM32798.1"/>
    </source>
</evidence>
<accession>A0A1D6MVF6</accession>
<dbReference type="AlphaFoldDB" id="A0A1D6MVF6"/>
<proteinExistence type="predicted"/>
<dbReference type="EMBL" id="CM007649">
    <property type="protein sequence ID" value="ONM32798.1"/>
    <property type="molecule type" value="Genomic_DNA"/>
</dbReference>
<organism evidence="2">
    <name type="scientific">Zea mays</name>
    <name type="common">Maize</name>
    <dbReference type="NCBI Taxonomy" id="4577"/>
    <lineage>
        <taxon>Eukaryota</taxon>
        <taxon>Viridiplantae</taxon>
        <taxon>Streptophyta</taxon>
        <taxon>Embryophyta</taxon>
        <taxon>Tracheophyta</taxon>
        <taxon>Spermatophyta</taxon>
        <taxon>Magnoliopsida</taxon>
        <taxon>Liliopsida</taxon>
        <taxon>Poales</taxon>
        <taxon>Poaceae</taxon>
        <taxon>PACMAD clade</taxon>
        <taxon>Panicoideae</taxon>
        <taxon>Andropogonodae</taxon>
        <taxon>Andropogoneae</taxon>
        <taxon>Tripsacinae</taxon>
        <taxon>Zea</taxon>
    </lineage>
</organism>
<feature type="region of interest" description="Disordered" evidence="1">
    <location>
        <begin position="1"/>
        <end position="27"/>
    </location>
</feature>
<feature type="compositionally biased region" description="Basic residues" evidence="1">
    <location>
        <begin position="1"/>
        <end position="12"/>
    </location>
</feature>
<gene>
    <name evidence="2" type="ORF">ZEAMMB73_Zm00001d041300</name>
</gene>
<reference evidence="2" key="1">
    <citation type="submission" date="2015-12" db="EMBL/GenBank/DDBJ databases">
        <title>Update maize B73 reference genome by single molecule sequencing technologies.</title>
        <authorList>
            <consortium name="Maize Genome Sequencing Project"/>
            <person name="Ware D."/>
        </authorList>
    </citation>
    <scope>NUCLEOTIDE SEQUENCE [LARGE SCALE GENOMIC DNA]</scope>
    <source>
        <tissue evidence="2">Seedling</tissue>
    </source>
</reference>
<evidence type="ECO:0000256" key="1">
    <source>
        <dbReference type="SAM" id="MobiDB-lite"/>
    </source>
</evidence>
<name>A0A1D6MVF6_MAIZE</name>